<proteinExistence type="predicted"/>
<feature type="chain" id="PRO_5021402297" description="Secreted protein" evidence="1">
    <location>
        <begin position="21"/>
        <end position="67"/>
    </location>
</feature>
<keyword evidence="3" id="KW-1185">Reference proteome</keyword>
<gene>
    <name evidence="2" type="ORF">C5167_022644</name>
</gene>
<dbReference type="AlphaFoldDB" id="A0A4Y7JLH8"/>
<feature type="signal peptide" evidence="1">
    <location>
        <begin position="1"/>
        <end position="20"/>
    </location>
</feature>
<reference evidence="2 3" key="1">
    <citation type="journal article" date="2018" name="Science">
        <title>The opium poppy genome and morphinan production.</title>
        <authorList>
            <person name="Guo L."/>
            <person name="Winzer T."/>
            <person name="Yang X."/>
            <person name="Li Y."/>
            <person name="Ning Z."/>
            <person name="He Z."/>
            <person name="Teodor R."/>
            <person name="Lu Y."/>
            <person name="Bowser T.A."/>
            <person name="Graham I.A."/>
            <person name="Ye K."/>
        </authorList>
    </citation>
    <scope>NUCLEOTIDE SEQUENCE [LARGE SCALE GENOMIC DNA]</scope>
    <source>
        <strain evidence="3">cv. HN1</strain>
        <tissue evidence="2">Leaves</tissue>
    </source>
</reference>
<evidence type="ECO:0000313" key="2">
    <source>
        <dbReference type="EMBL" id="RZC60872.1"/>
    </source>
</evidence>
<dbReference type="Gramene" id="RZC60872">
    <property type="protein sequence ID" value="RZC60872"/>
    <property type="gene ID" value="C5167_022644"/>
</dbReference>
<sequence>MLVGLSRLTTSLRILGWVVAASMSRYNGCEKHKKNHYITFSAELNLKYSQSFSLIETLWNAKCTQNR</sequence>
<dbReference type="EMBL" id="CM010719">
    <property type="protein sequence ID" value="RZC60872.1"/>
    <property type="molecule type" value="Genomic_DNA"/>
</dbReference>
<dbReference type="Proteomes" id="UP000316621">
    <property type="component" value="Chromosome 5"/>
</dbReference>
<evidence type="ECO:0000313" key="3">
    <source>
        <dbReference type="Proteomes" id="UP000316621"/>
    </source>
</evidence>
<keyword evidence="1" id="KW-0732">Signal</keyword>
<evidence type="ECO:0008006" key="4">
    <source>
        <dbReference type="Google" id="ProtNLM"/>
    </source>
</evidence>
<accession>A0A4Y7JLH8</accession>
<evidence type="ECO:0000256" key="1">
    <source>
        <dbReference type="SAM" id="SignalP"/>
    </source>
</evidence>
<organism evidence="2 3">
    <name type="scientific">Papaver somniferum</name>
    <name type="common">Opium poppy</name>
    <dbReference type="NCBI Taxonomy" id="3469"/>
    <lineage>
        <taxon>Eukaryota</taxon>
        <taxon>Viridiplantae</taxon>
        <taxon>Streptophyta</taxon>
        <taxon>Embryophyta</taxon>
        <taxon>Tracheophyta</taxon>
        <taxon>Spermatophyta</taxon>
        <taxon>Magnoliopsida</taxon>
        <taxon>Ranunculales</taxon>
        <taxon>Papaveraceae</taxon>
        <taxon>Papaveroideae</taxon>
        <taxon>Papaver</taxon>
    </lineage>
</organism>
<name>A0A4Y7JLH8_PAPSO</name>
<protein>
    <recommendedName>
        <fullName evidence="4">Secreted protein</fullName>
    </recommendedName>
</protein>